<accession>A0A0G1DG82</accession>
<dbReference type="Gene3D" id="2.60.40.10">
    <property type="entry name" value="Immunoglobulins"/>
    <property type="match status" value="1"/>
</dbReference>
<name>A0A0G1DG82_9BACT</name>
<dbReference type="Proteomes" id="UP000034894">
    <property type="component" value="Unassembled WGS sequence"/>
</dbReference>
<dbReference type="InterPro" id="IPR013783">
    <property type="entry name" value="Ig-like_fold"/>
</dbReference>
<sequence length="142" mass="15162">MKKDVLSALVLGFLMGAVAALVIVRLPTIVKTTKSASDSAKNAAISPAENVADNSSIVISKPKNNAIVTDNKIEIEGKTNNAQAVTFESYKNSIILQPEADGSFKATIDLVEGGNSIHITRIDANQNDETKVINVFYTTEKI</sequence>
<evidence type="ECO:0000313" key="2">
    <source>
        <dbReference type="Proteomes" id="UP000034894"/>
    </source>
</evidence>
<evidence type="ECO:0000313" key="1">
    <source>
        <dbReference type="EMBL" id="KKS96664.1"/>
    </source>
</evidence>
<comment type="caution">
    <text evidence="1">The sequence shown here is derived from an EMBL/GenBank/DDBJ whole genome shotgun (WGS) entry which is preliminary data.</text>
</comment>
<protein>
    <submittedName>
        <fullName evidence="1">Uncharacterized protein</fullName>
    </submittedName>
</protein>
<dbReference type="AlphaFoldDB" id="A0A0G1DG82"/>
<dbReference type="STRING" id="1618443.UV73_C0009G0015"/>
<gene>
    <name evidence="1" type="ORF">UV73_C0009G0015</name>
</gene>
<dbReference type="EMBL" id="LCFP01000009">
    <property type="protein sequence ID" value="KKS96664.1"/>
    <property type="molecule type" value="Genomic_DNA"/>
</dbReference>
<reference evidence="1 2" key="1">
    <citation type="journal article" date="2015" name="Nature">
        <title>rRNA introns, odd ribosomes, and small enigmatic genomes across a large radiation of phyla.</title>
        <authorList>
            <person name="Brown C.T."/>
            <person name="Hug L.A."/>
            <person name="Thomas B.C."/>
            <person name="Sharon I."/>
            <person name="Castelle C.J."/>
            <person name="Singh A."/>
            <person name="Wilkins M.J."/>
            <person name="Williams K.H."/>
            <person name="Banfield J.F."/>
        </authorList>
    </citation>
    <scope>NUCLEOTIDE SEQUENCE [LARGE SCALE GENOMIC DNA]</scope>
</reference>
<organism evidence="1 2">
    <name type="scientific">Candidatus Gottesmanbacteria bacterium GW2011_GWA2_43_14</name>
    <dbReference type="NCBI Taxonomy" id="1618443"/>
    <lineage>
        <taxon>Bacteria</taxon>
        <taxon>Candidatus Gottesmaniibacteriota</taxon>
    </lineage>
</organism>
<proteinExistence type="predicted"/>